<proteinExistence type="predicted"/>
<reference evidence="1 2" key="1">
    <citation type="submission" date="2022-02" db="EMBL/GenBank/DDBJ databases">
        <authorList>
            <person name="Gylling M."/>
        </authorList>
    </citation>
    <scope>NUCLEOTIDE SEQUENCE [LARGE SCALE GENOMIC DNA]</scope>
</reference>
<dbReference type="KEGG" id="vg:80266135"/>
<dbReference type="Proteomes" id="UP000831298">
    <property type="component" value="Segment"/>
</dbReference>
<evidence type="ECO:0000313" key="1">
    <source>
        <dbReference type="EMBL" id="UOL48500.1"/>
    </source>
</evidence>
<dbReference type="RefSeq" id="YP_010766456.1">
    <property type="nucleotide sequence ID" value="NC_073679.1"/>
</dbReference>
<dbReference type="Gene3D" id="6.20.70.20">
    <property type="match status" value="1"/>
</dbReference>
<evidence type="ECO:0000313" key="2">
    <source>
        <dbReference type="Proteomes" id="UP000831298"/>
    </source>
</evidence>
<accession>A0AAE9KED9</accession>
<sequence length="794" mass="82131">MDLIKYDMTDIWAVAGDVVAPDTAKIRAGWGVEVVPRQWWNWFENRQDNNIAYMLQKGFPEWDATTQYIINKSYVQRNGIVYKATATSTNSDPVALTSWVRAFADSTPYLERIKGVTPTNSTMLLIDQTGAAVNVPYGAVGLNSLAATTQAGARSVIDAQQANSNLSALSAVAAGANALPYFTGTTTMGIATLTAFGRSIIAANDAPAVRTLLQLGTGAISNVTTSRYDVTPGALMKVGDFGLGLTSADPIADCNNVNVNGFFTLTAATANRPTGTGAGGTLISTVWDANTRQQLVMQAGRMWQRQGGDSTGWSGWVESWTTNNLVKTTSTQDPTPGNMLKVADFGFGKDAVLITDPDTVYRGSGFYDVAPATTWAARPIAGWTRIFHQSHGNSAGFATQIMSGDFASAGVLPRIFIRYCINGSWTASVELYHTGNTSQIVAQVQAGIQPTLDAKINRVGDTMTGQLALPSAYLVGNSGSGGVMYMKALSSTAPSGSDVTFSVDSPTANTSNGGRLIIAAASTYINNALTVTGAASFQNALSSSGLITGAGLQINGSSTVTGTMLTTTLQVNGAGTIGGQALLAGGTAGGIQVTSGVVGIFPAGNTAAGSAHVWFKNTDGSTRGILYGQNGNIMTLNAGNSSNANFYPAGNSAFNNISTGTISASGRITGTDCVFSGNVYSGSGNSFLATDGNVYGGAWGGYLSTWINANFVPSGSFRNTLANIRAGELGSYALLQHPGGANIGPNGSVAGTDMSWATAAGGFDERVGSGTWCVMGRISTGNKPVATTLCMRYA</sequence>
<protein>
    <submittedName>
        <fullName evidence="1">Tail fiber protein</fullName>
    </submittedName>
</protein>
<dbReference type="GeneID" id="80266135"/>
<name>A0AAE9KED9_9CAUD</name>
<organism evidence="1 2">
    <name type="scientific">Pseudomonas phage Kremar</name>
    <dbReference type="NCBI Taxonomy" id="2928831"/>
    <lineage>
        <taxon>Viruses</taxon>
        <taxon>Duplodnaviria</taxon>
        <taxon>Heunggongvirae</taxon>
        <taxon>Uroviricota</taxon>
        <taxon>Caudoviricetes</taxon>
        <taxon>Vandenendeviridae</taxon>
        <taxon>Gorskivirinae</taxon>
        <taxon>Kremarvirus</taxon>
        <taxon>Kremarvirus kremar</taxon>
    </lineage>
</organism>
<keyword evidence="2" id="KW-1185">Reference proteome</keyword>
<dbReference type="EMBL" id="OM982620">
    <property type="protein sequence ID" value="UOL48500.1"/>
    <property type="molecule type" value="Genomic_DNA"/>
</dbReference>